<dbReference type="InterPro" id="IPR003661">
    <property type="entry name" value="HisK_dim/P_dom"/>
</dbReference>
<name>A0ABY1KM08_9FLAO</name>
<dbReference type="Gene3D" id="2.130.10.10">
    <property type="entry name" value="YVTN repeat-like/Quinoprotein amine dehydrogenase"/>
    <property type="match status" value="3"/>
</dbReference>
<dbReference type="PROSITE" id="PS01124">
    <property type="entry name" value="HTH_ARAC_FAMILY_2"/>
    <property type="match status" value="1"/>
</dbReference>
<dbReference type="Gene3D" id="3.30.565.10">
    <property type="entry name" value="Histidine kinase-like ATPase, C-terminal domain"/>
    <property type="match status" value="1"/>
</dbReference>
<keyword evidence="12" id="KW-1185">Reference proteome</keyword>
<dbReference type="RefSeq" id="WP_083690380.1">
    <property type="nucleotide sequence ID" value="NZ_FTOB01000002.1"/>
</dbReference>
<dbReference type="SUPFAM" id="SSF52172">
    <property type="entry name" value="CheY-like"/>
    <property type="match status" value="1"/>
</dbReference>
<dbReference type="EC" id="2.7.13.3" evidence="2"/>
<dbReference type="Pfam" id="PF12833">
    <property type="entry name" value="HTH_18"/>
    <property type="match status" value="1"/>
</dbReference>
<dbReference type="Pfam" id="PF00072">
    <property type="entry name" value="Response_reg"/>
    <property type="match status" value="1"/>
</dbReference>
<evidence type="ECO:0000256" key="3">
    <source>
        <dbReference type="ARBA" id="ARBA00022553"/>
    </source>
</evidence>
<dbReference type="PANTHER" id="PTHR43547:SF2">
    <property type="entry name" value="HYBRID SIGNAL TRANSDUCTION HISTIDINE KINASE C"/>
    <property type="match status" value="1"/>
</dbReference>
<dbReference type="InterPro" id="IPR036890">
    <property type="entry name" value="HATPase_C_sf"/>
</dbReference>
<proteinExistence type="predicted"/>
<dbReference type="Pfam" id="PF02518">
    <property type="entry name" value="HATPase_c"/>
    <property type="match status" value="1"/>
</dbReference>
<dbReference type="EMBL" id="FTOB01000002">
    <property type="protein sequence ID" value="SIS48655.1"/>
    <property type="molecule type" value="Genomic_DNA"/>
</dbReference>
<dbReference type="Pfam" id="PF07494">
    <property type="entry name" value="Reg_prop"/>
    <property type="match status" value="7"/>
</dbReference>
<dbReference type="InterPro" id="IPR011006">
    <property type="entry name" value="CheY-like_superfamily"/>
</dbReference>
<accession>A0ABY1KM08</accession>
<evidence type="ECO:0000256" key="4">
    <source>
        <dbReference type="ARBA" id="ARBA00023015"/>
    </source>
</evidence>
<evidence type="ECO:0000256" key="1">
    <source>
        <dbReference type="ARBA" id="ARBA00000085"/>
    </source>
</evidence>
<dbReference type="CDD" id="cd17574">
    <property type="entry name" value="REC_OmpR"/>
    <property type="match status" value="1"/>
</dbReference>
<dbReference type="Proteomes" id="UP000185728">
    <property type="component" value="Unassembled WGS sequence"/>
</dbReference>
<evidence type="ECO:0000256" key="5">
    <source>
        <dbReference type="ARBA" id="ARBA00023125"/>
    </source>
</evidence>
<dbReference type="InterPro" id="IPR001789">
    <property type="entry name" value="Sig_transdc_resp-reg_receiver"/>
</dbReference>
<dbReference type="InterPro" id="IPR004358">
    <property type="entry name" value="Sig_transdc_His_kin-like_C"/>
</dbReference>
<dbReference type="InterPro" id="IPR009057">
    <property type="entry name" value="Homeodomain-like_sf"/>
</dbReference>
<dbReference type="InterPro" id="IPR036097">
    <property type="entry name" value="HisK_dim/P_sf"/>
</dbReference>
<feature type="domain" description="Response regulatory" evidence="10">
    <location>
        <begin position="1151"/>
        <end position="1266"/>
    </location>
</feature>
<keyword evidence="3 7" id="KW-0597">Phosphoprotein</keyword>
<comment type="caution">
    <text evidence="11">The sequence shown here is derived from an EMBL/GenBank/DDBJ whole genome shotgun (WGS) entry which is preliminary data.</text>
</comment>
<dbReference type="SMART" id="SM00387">
    <property type="entry name" value="HATPase_c"/>
    <property type="match status" value="1"/>
</dbReference>
<organism evidence="11 12">
    <name type="scientific">Zobellia uliginosa</name>
    <dbReference type="NCBI Taxonomy" id="143224"/>
    <lineage>
        <taxon>Bacteria</taxon>
        <taxon>Pseudomonadati</taxon>
        <taxon>Bacteroidota</taxon>
        <taxon>Flavobacteriia</taxon>
        <taxon>Flavobacteriales</taxon>
        <taxon>Flavobacteriaceae</taxon>
        <taxon>Zobellia</taxon>
    </lineage>
</organism>
<dbReference type="InterPro" id="IPR011110">
    <property type="entry name" value="Reg_prop"/>
</dbReference>
<dbReference type="SMART" id="SM00388">
    <property type="entry name" value="HisKA"/>
    <property type="match status" value="1"/>
</dbReference>
<dbReference type="PROSITE" id="PS50110">
    <property type="entry name" value="RESPONSE_REGULATORY"/>
    <property type="match status" value="1"/>
</dbReference>
<dbReference type="InterPro" id="IPR011123">
    <property type="entry name" value="Y_Y_Y"/>
</dbReference>
<dbReference type="SUPFAM" id="SSF47384">
    <property type="entry name" value="Homodimeric domain of signal transducing histidine kinase"/>
    <property type="match status" value="1"/>
</dbReference>
<feature type="domain" description="HTH araC/xylS-type" evidence="8">
    <location>
        <begin position="1298"/>
        <end position="1397"/>
    </location>
</feature>
<dbReference type="CDD" id="cd00082">
    <property type="entry name" value="HisKA"/>
    <property type="match status" value="1"/>
</dbReference>
<dbReference type="InterPro" id="IPR013783">
    <property type="entry name" value="Ig-like_fold"/>
</dbReference>
<keyword evidence="6" id="KW-0804">Transcription</keyword>
<dbReference type="InterPro" id="IPR015943">
    <property type="entry name" value="WD40/YVTN_repeat-like_dom_sf"/>
</dbReference>
<dbReference type="InterPro" id="IPR018060">
    <property type="entry name" value="HTH_AraC"/>
</dbReference>
<dbReference type="SMART" id="SM00342">
    <property type="entry name" value="HTH_ARAC"/>
    <property type="match status" value="1"/>
</dbReference>
<dbReference type="PROSITE" id="PS50109">
    <property type="entry name" value="HIS_KIN"/>
    <property type="match status" value="1"/>
</dbReference>
<feature type="domain" description="Histidine kinase" evidence="9">
    <location>
        <begin position="879"/>
        <end position="1106"/>
    </location>
</feature>
<sequence>MHPTKKINIHTSGTFLKSQPSGPGNIKRALIVFLSLISLFATAQTETYFQHLNSNDGLSQNDVLALHQDVYGYIWIGTDDGLNRYDGRTFKKFKPSLNNEYAISGNLISTIAEDTLGNLWIGTVGYGINLYERQTGKFYTYMAGGKDDSGLASDFIKHMVVDNKNRLWVGTDKGLQVAQTSADHRNLAFNSPLSDNQAIFKTVPTSLFKDRDGAVWLGSATGIYKTRPQDRAPRPQLIKAFKNVFPARSIAQSPSGQMVFATANGVYTQIEPEGPNDAQLKKIADHNLVKMVVDAKNRLWGGTKHGLFQFWLKSDTLLLKKHYKNSFENPSSLSSNYIRSLLIDKTGVLWAGTFGTGINKLDLNGKQFNHYVGNLREGTLSNNIIKSIYEDSNGTLWFGTRGGLNMLLKEDNDGTFSNFRQISEVSSALCMNEVQIGNRKILELGNSGFKGVYQIDITIPEKSPKLKISHKTNATVFSMCTDRFGQVWYGTYNKGLFRAKSASDPVLKNFDSSHNISSNIIRNIVEDSKGNLWVGTGKGLNKLSADQLLSDAPQFVSYKRVENDSIGISHNYILPIYESSKGIIWIGTLGGGLNRYIKDEASGKEYFKTYTEADGLPNNVIKSIEEDHEGNLWISTNSGISKFDPIKETFKNYDSKDGLQGNEFNELASLKRSDGELIFGGVNGISTFYPENIKQNIIPPDVHIDRFFLNNKQLTPNRKIEGKEIIDQTILTSDKLKLRYNENNISLGFSALHFSSPNKNQYQYRLRGFQDDWSESPSNRNLVTYTNLAPGTYYFEVKAANSDGFWNQEPDVLQITITPPFWKTPWAYALYTLLVILLLYAFGKFTLIRIEEKHQLTMDHLTKQKAHELNQMKLEFFTNVSHEFRTPLSLINGPLQFLEKNNDIMEPKERLNQYRLMQKNSSLLLRLVNQLLDFQKIEQKKMVLEVGYFNILQNIREIKASFDFLATNRSIQFSLISDTEELITWFSPDALEKVMNNLLSNAFKFTPDGGEISIVVGNISKYVGTTKEEFVKIEVRDNGNGISSSSLEKIFDRFFNDDSAENRNTYGMGIGLALTKSLVQRHHGEIIVEKGTKKGANFIFFLPKKFDFYKDDKIIGSESTKAMVHPNLDHLKEVSFETEEDEITTTDKKPVILVVEDNTDLRTFIKSGLYKKYEILEAENGHKALEILKEHTPNIIISDIMMPKMDGISFAKALKKEMEYNHIPIIFLSAKSDDKSQLEGLKLGVDDYLTKPFNLEHLEVKLNNILKYRRELRNYMQREVSLSPSEIMVTSPDQEFLNRVIELLEMNIMDAEFNAESLTSALSMSRSAVYNKFKEYTGLSTGEFIRRFRLKRAKQLLETTDLTVKEILYMSGFNTASYFTKCFKKVYGELPKEYQASRRQQDNPKKEPLL</sequence>
<dbReference type="SUPFAM" id="SSF46689">
    <property type="entry name" value="Homeodomain-like"/>
    <property type="match status" value="1"/>
</dbReference>
<evidence type="ECO:0000313" key="11">
    <source>
        <dbReference type="EMBL" id="SIS48655.1"/>
    </source>
</evidence>
<dbReference type="Pfam" id="PF07495">
    <property type="entry name" value="Y_Y_Y"/>
    <property type="match status" value="1"/>
</dbReference>
<dbReference type="SMART" id="SM00448">
    <property type="entry name" value="REC"/>
    <property type="match status" value="1"/>
</dbReference>
<reference evidence="11 12" key="1">
    <citation type="submission" date="2017-01" db="EMBL/GenBank/DDBJ databases">
        <authorList>
            <person name="Varghese N."/>
            <person name="Submissions S."/>
        </authorList>
    </citation>
    <scope>NUCLEOTIDE SEQUENCE [LARGE SCALE GENOMIC DNA]</scope>
    <source>
        <strain evidence="11 12">DSM 2061</strain>
    </source>
</reference>
<evidence type="ECO:0000256" key="2">
    <source>
        <dbReference type="ARBA" id="ARBA00012438"/>
    </source>
</evidence>
<evidence type="ECO:0000256" key="6">
    <source>
        <dbReference type="ARBA" id="ARBA00023163"/>
    </source>
</evidence>
<dbReference type="Pfam" id="PF00512">
    <property type="entry name" value="HisKA"/>
    <property type="match status" value="1"/>
</dbReference>
<dbReference type="Gene3D" id="3.40.50.2300">
    <property type="match status" value="1"/>
</dbReference>
<dbReference type="Gene3D" id="1.10.287.130">
    <property type="match status" value="1"/>
</dbReference>
<keyword evidence="4" id="KW-0805">Transcription regulation</keyword>
<dbReference type="PROSITE" id="PS00041">
    <property type="entry name" value="HTH_ARAC_FAMILY_1"/>
    <property type="match status" value="1"/>
</dbReference>
<feature type="modified residue" description="4-aspartylphosphate" evidence="7">
    <location>
        <position position="1199"/>
    </location>
</feature>
<evidence type="ECO:0000313" key="12">
    <source>
        <dbReference type="Proteomes" id="UP000185728"/>
    </source>
</evidence>
<dbReference type="SUPFAM" id="SSF55874">
    <property type="entry name" value="ATPase domain of HSP90 chaperone/DNA topoisomerase II/histidine kinase"/>
    <property type="match status" value="1"/>
</dbReference>
<dbReference type="PANTHER" id="PTHR43547">
    <property type="entry name" value="TWO-COMPONENT HISTIDINE KINASE"/>
    <property type="match status" value="1"/>
</dbReference>
<keyword evidence="5" id="KW-0238">DNA-binding</keyword>
<dbReference type="InterPro" id="IPR018062">
    <property type="entry name" value="HTH_AraC-typ_CS"/>
</dbReference>
<dbReference type="Gene3D" id="2.60.40.10">
    <property type="entry name" value="Immunoglobulins"/>
    <property type="match status" value="1"/>
</dbReference>
<protein>
    <recommendedName>
        <fullName evidence="2">histidine kinase</fullName>
        <ecNumber evidence="2">2.7.13.3</ecNumber>
    </recommendedName>
</protein>
<evidence type="ECO:0000259" key="10">
    <source>
        <dbReference type="PROSITE" id="PS50110"/>
    </source>
</evidence>
<gene>
    <name evidence="11" type="ORF">SAMN05421766_102297</name>
</gene>
<evidence type="ECO:0000259" key="8">
    <source>
        <dbReference type="PROSITE" id="PS01124"/>
    </source>
</evidence>
<dbReference type="InterPro" id="IPR003594">
    <property type="entry name" value="HATPase_dom"/>
</dbReference>
<evidence type="ECO:0000256" key="7">
    <source>
        <dbReference type="PROSITE-ProRule" id="PRU00169"/>
    </source>
</evidence>
<comment type="catalytic activity">
    <reaction evidence="1">
        <text>ATP + protein L-histidine = ADP + protein N-phospho-L-histidine.</text>
        <dbReference type="EC" id="2.7.13.3"/>
    </reaction>
</comment>
<evidence type="ECO:0000259" key="9">
    <source>
        <dbReference type="PROSITE" id="PS50109"/>
    </source>
</evidence>
<dbReference type="PRINTS" id="PR00344">
    <property type="entry name" value="BCTRLSENSOR"/>
</dbReference>
<dbReference type="InterPro" id="IPR005467">
    <property type="entry name" value="His_kinase_dom"/>
</dbReference>
<dbReference type="SUPFAM" id="SSF63829">
    <property type="entry name" value="Calcium-dependent phosphotriesterase"/>
    <property type="match status" value="3"/>
</dbReference>
<dbReference type="Gene3D" id="1.10.10.60">
    <property type="entry name" value="Homeodomain-like"/>
    <property type="match status" value="1"/>
</dbReference>